<evidence type="ECO:0000313" key="3">
    <source>
        <dbReference type="Proteomes" id="UP000645828"/>
    </source>
</evidence>
<comment type="caution">
    <text evidence="2">The sequence shown here is derived from an EMBL/GenBank/DDBJ whole genome shotgun (WGS) entry which is preliminary data.</text>
</comment>
<reference evidence="2" key="1">
    <citation type="submission" date="2020-12" db="EMBL/GenBank/DDBJ databases">
        <authorList>
            <consortium name="Molecular Ecology Group"/>
        </authorList>
    </citation>
    <scope>NUCLEOTIDE SEQUENCE</scope>
    <source>
        <strain evidence="2">TBG_1078</strain>
    </source>
</reference>
<feature type="region of interest" description="Disordered" evidence="1">
    <location>
        <begin position="22"/>
        <end position="56"/>
    </location>
</feature>
<sequence>MVFSEQDLKGVGKGVVDRGFCSEHIRGAPGPGPSRGREGEHSGARRPGAQPCHLHA</sequence>
<organism evidence="2 3">
    <name type="scientific">Nyctereutes procyonoides</name>
    <name type="common">Raccoon dog</name>
    <name type="synonym">Canis procyonoides</name>
    <dbReference type="NCBI Taxonomy" id="34880"/>
    <lineage>
        <taxon>Eukaryota</taxon>
        <taxon>Metazoa</taxon>
        <taxon>Chordata</taxon>
        <taxon>Craniata</taxon>
        <taxon>Vertebrata</taxon>
        <taxon>Euteleostomi</taxon>
        <taxon>Mammalia</taxon>
        <taxon>Eutheria</taxon>
        <taxon>Laurasiatheria</taxon>
        <taxon>Carnivora</taxon>
        <taxon>Caniformia</taxon>
        <taxon>Canidae</taxon>
        <taxon>Nyctereutes</taxon>
    </lineage>
</organism>
<keyword evidence="3" id="KW-1185">Reference proteome</keyword>
<evidence type="ECO:0000313" key="2">
    <source>
        <dbReference type="EMBL" id="CAD7685530.1"/>
    </source>
</evidence>
<proteinExistence type="predicted"/>
<evidence type="ECO:0000256" key="1">
    <source>
        <dbReference type="SAM" id="MobiDB-lite"/>
    </source>
</evidence>
<protein>
    <submittedName>
        <fullName evidence="2">(raccoon dog) hypothetical protein</fullName>
    </submittedName>
</protein>
<dbReference type="EMBL" id="CAJHUB010000760">
    <property type="protein sequence ID" value="CAD7685530.1"/>
    <property type="molecule type" value="Genomic_DNA"/>
</dbReference>
<dbReference type="Proteomes" id="UP000645828">
    <property type="component" value="Unassembled WGS sequence"/>
</dbReference>
<accession>A0A811Z9Y2</accession>
<dbReference type="AlphaFoldDB" id="A0A811Z9Y2"/>
<name>A0A811Z9Y2_NYCPR</name>
<gene>
    <name evidence="2" type="ORF">NYPRO_LOCUS18323</name>
</gene>